<feature type="region of interest" description="Disordered" evidence="1">
    <location>
        <begin position="57"/>
        <end position="147"/>
    </location>
</feature>
<protein>
    <submittedName>
        <fullName evidence="2">Uncharacterized protein</fullName>
    </submittedName>
</protein>
<accession>A0A4D4N117</accession>
<proteinExistence type="predicted"/>
<evidence type="ECO:0000313" key="2">
    <source>
        <dbReference type="EMBL" id="GDY77616.1"/>
    </source>
</evidence>
<reference evidence="2 3" key="1">
    <citation type="submission" date="2019-04" db="EMBL/GenBank/DDBJ databases">
        <title>Draft genome sequences of Streptomyces avermitilis ATCC 31267.</title>
        <authorList>
            <person name="Komaki H."/>
            <person name="Tamura T."/>
            <person name="Hosoyama A."/>
        </authorList>
    </citation>
    <scope>NUCLEOTIDE SEQUENCE [LARGE SCALE GENOMIC DNA]</scope>
    <source>
        <strain evidence="2 3">ATCC 31267</strain>
    </source>
</reference>
<name>A0A4D4N117_STRAX</name>
<organism evidence="2 3">
    <name type="scientific">Streptomyces avermitilis</name>
    <dbReference type="NCBI Taxonomy" id="33903"/>
    <lineage>
        <taxon>Bacteria</taxon>
        <taxon>Bacillati</taxon>
        <taxon>Actinomycetota</taxon>
        <taxon>Actinomycetes</taxon>
        <taxon>Kitasatosporales</taxon>
        <taxon>Streptomycetaceae</taxon>
        <taxon>Streptomyces</taxon>
    </lineage>
</organism>
<feature type="compositionally biased region" description="Basic and acidic residues" evidence="1">
    <location>
        <begin position="88"/>
        <end position="118"/>
    </location>
</feature>
<sequence>MLLGHRLVARQLPEGGDSGVVHPAPEERKVAFRADGGELEGARGGDGGAPVLDAAEQVVSGPGDGDGLPAGEGLGVAEGRRGGCGCGGERDRRGRRDRRGGGDPRGGGDRRGGSERGRRINGVGATVRIRRSSRGAGAGRDGGSGRRRALRLGPRVLTPRWLFRASYRIFLAARCPFLASYCTIPAARSLFAARRLFRGEERDEFVGQPQFQRVLAVGG</sequence>
<dbReference type="AlphaFoldDB" id="A0A4D4N117"/>
<dbReference type="EMBL" id="BJHY01000001">
    <property type="protein sequence ID" value="GDY77616.1"/>
    <property type="molecule type" value="Genomic_DNA"/>
</dbReference>
<dbReference type="Proteomes" id="UP000299211">
    <property type="component" value="Unassembled WGS sequence"/>
</dbReference>
<feature type="compositionally biased region" description="Gly residues" evidence="1">
    <location>
        <begin position="62"/>
        <end position="87"/>
    </location>
</feature>
<evidence type="ECO:0000256" key="1">
    <source>
        <dbReference type="SAM" id="MobiDB-lite"/>
    </source>
</evidence>
<gene>
    <name evidence="2" type="ORF">SAV31267_071010</name>
</gene>
<comment type="caution">
    <text evidence="2">The sequence shown here is derived from an EMBL/GenBank/DDBJ whole genome shotgun (WGS) entry which is preliminary data.</text>
</comment>
<evidence type="ECO:0000313" key="3">
    <source>
        <dbReference type="Proteomes" id="UP000299211"/>
    </source>
</evidence>